<comment type="subcellular location">
    <subcellularLocation>
        <location evidence="1">Membrane</location>
        <topology evidence="1">Multi-pass membrane protein</topology>
    </subcellularLocation>
</comment>
<keyword evidence="3 5" id="KW-1133">Transmembrane helix</keyword>
<evidence type="ECO:0000313" key="7">
    <source>
        <dbReference type="EMBL" id="KAK7008434.1"/>
    </source>
</evidence>
<comment type="caution">
    <text evidence="7">The sequence shown here is derived from an EMBL/GenBank/DDBJ whole genome shotgun (WGS) entry which is preliminary data.</text>
</comment>
<accession>A0AAW0AH43</accession>
<feature type="chain" id="PRO_5043384723" evidence="6">
    <location>
        <begin position="18"/>
        <end position="195"/>
    </location>
</feature>
<reference evidence="7 8" key="1">
    <citation type="journal article" date="2024" name="J Genomics">
        <title>Draft genome sequencing and assembly of Favolaschia claudopus CIRM-BRFM 2984 isolated from oak limbs.</title>
        <authorList>
            <person name="Navarro D."/>
            <person name="Drula E."/>
            <person name="Chaduli D."/>
            <person name="Cazenave R."/>
            <person name="Ahrendt S."/>
            <person name="Wang J."/>
            <person name="Lipzen A."/>
            <person name="Daum C."/>
            <person name="Barry K."/>
            <person name="Grigoriev I.V."/>
            <person name="Favel A."/>
            <person name="Rosso M.N."/>
            <person name="Martin F."/>
        </authorList>
    </citation>
    <scope>NUCLEOTIDE SEQUENCE [LARGE SCALE GENOMIC DNA]</scope>
    <source>
        <strain evidence="7 8">CIRM-BRFM 2984</strain>
    </source>
</reference>
<evidence type="ECO:0000256" key="2">
    <source>
        <dbReference type="ARBA" id="ARBA00022692"/>
    </source>
</evidence>
<evidence type="ECO:0000256" key="5">
    <source>
        <dbReference type="SAM" id="Phobius"/>
    </source>
</evidence>
<evidence type="ECO:0000256" key="4">
    <source>
        <dbReference type="ARBA" id="ARBA00023136"/>
    </source>
</evidence>
<dbReference type="InterPro" id="IPR000537">
    <property type="entry name" value="UbiA_prenyltransferase"/>
</dbReference>
<sequence length="195" mass="21491">TLFHIFVTIFLFSKSDVAPILGPTVPSCCYGSRWANRLLSFLMGFVWLELHLLTFEITGLEEDRLSNPTTATRAIVAGRIAVPAAQRLCICIGALSLAWSAFHGLLVCSAAVYIVAIVCYNECGLSRHWFLKSFLGSIGYVCYCWGTTVIFDHGHPLSNVSIAAIATSELLHTTTGHAQDFRDRFGDADRRAERC</sequence>
<proteinExistence type="predicted"/>
<keyword evidence="4 5" id="KW-0472">Membrane</keyword>
<dbReference type="GO" id="GO:0016765">
    <property type="term" value="F:transferase activity, transferring alkyl or aryl (other than methyl) groups"/>
    <property type="evidence" value="ECO:0007669"/>
    <property type="project" value="InterPro"/>
</dbReference>
<evidence type="ECO:0000256" key="3">
    <source>
        <dbReference type="ARBA" id="ARBA00022989"/>
    </source>
</evidence>
<dbReference type="Gene3D" id="1.10.357.140">
    <property type="entry name" value="UbiA prenyltransferase"/>
    <property type="match status" value="1"/>
</dbReference>
<feature type="transmembrane region" description="Helical" evidence="5">
    <location>
        <begin position="129"/>
        <end position="151"/>
    </location>
</feature>
<keyword evidence="2 5" id="KW-0812">Transmembrane</keyword>
<dbReference type="InterPro" id="IPR044878">
    <property type="entry name" value="UbiA_sf"/>
</dbReference>
<name>A0AAW0AH43_9AGAR</name>
<gene>
    <name evidence="7" type="ORF">R3P38DRAFT_3023027</name>
</gene>
<dbReference type="GO" id="GO:0016020">
    <property type="term" value="C:membrane"/>
    <property type="evidence" value="ECO:0007669"/>
    <property type="project" value="UniProtKB-SubCell"/>
</dbReference>
<organism evidence="7 8">
    <name type="scientific">Favolaschia claudopus</name>
    <dbReference type="NCBI Taxonomy" id="2862362"/>
    <lineage>
        <taxon>Eukaryota</taxon>
        <taxon>Fungi</taxon>
        <taxon>Dikarya</taxon>
        <taxon>Basidiomycota</taxon>
        <taxon>Agaricomycotina</taxon>
        <taxon>Agaricomycetes</taxon>
        <taxon>Agaricomycetidae</taxon>
        <taxon>Agaricales</taxon>
        <taxon>Marasmiineae</taxon>
        <taxon>Mycenaceae</taxon>
        <taxon>Favolaschia</taxon>
    </lineage>
</organism>
<evidence type="ECO:0000256" key="6">
    <source>
        <dbReference type="SAM" id="SignalP"/>
    </source>
</evidence>
<dbReference type="AlphaFoldDB" id="A0AAW0AH43"/>
<feature type="transmembrane region" description="Helical" evidence="5">
    <location>
        <begin position="97"/>
        <end position="120"/>
    </location>
</feature>
<dbReference type="Proteomes" id="UP001362999">
    <property type="component" value="Unassembled WGS sequence"/>
</dbReference>
<feature type="non-terminal residue" evidence="7">
    <location>
        <position position="1"/>
    </location>
</feature>
<protein>
    <submittedName>
        <fullName evidence="7">Uncharacterized protein</fullName>
    </submittedName>
</protein>
<keyword evidence="8" id="KW-1185">Reference proteome</keyword>
<dbReference type="EMBL" id="JAWWNJ010000067">
    <property type="protein sequence ID" value="KAK7008434.1"/>
    <property type="molecule type" value="Genomic_DNA"/>
</dbReference>
<evidence type="ECO:0000313" key="8">
    <source>
        <dbReference type="Proteomes" id="UP001362999"/>
    </source>
</evidence>
<keyword evidence="6" id="KW-0732">Signal</keyword>
<dbReference type="Pfam" id="PF01040">
    <property type="entry name" value="UbiA"/>
    <property type="match status" value="1"/>
</dbReference>
<evidence type="ECO:0000256" key="1">
    <source>
        <dbReference type="ARBA" id="ARBA00004141"/>
    </source>
</evidence>
<feature type="signal peptide" evidence="6">
    <location>
        <begin position="1"/>
        <end position="17"/>
    </location>
</feature>